<feature type="domain" description="Glycosyl transferase family 1" evidence="1">
    <location>
        <begin position="216"/>
        <end position="378"/>
    </location>
</feature>
<dbReference type="Pfam" id="PF13439">
    <property type="entry name" value="Glyco_transf_4"/>
    <property type="match status" value="1"/>
</dbReference>
<dbReference type="InterPro" id="IPR001296">
    <property type="entry name" value="Glyco_trans_1"/>
</dbReference>
<dbReference type="Gene3D" id="3.40.50.2000">
    <property type="entry name" value="Glycogen Phosphorylase B"/>
    <property type="match status" value="2"/>
</dbReference>
<dbReference type="SUPFAM" id="SSF53756">
    <property type="entry name" value="UDP-Glycosyltransferase/glycogen phosphorylase"/>
    <property type="match status" value="1"/>
</dbReference>
<dbReference type="Pfam" id="PF00534">
    <property type="entry name" value="Glycos_transf_1"/>
    <property type="match status" value="1"/>
</dbReference>
<dbReference type="AlphaFoldDB" id="A0A1I5PKX8"/>
<dbReference type="GO" id="GO:0016757">
    <property type="term" value="F:glycosyltransferase activity"/>
    <property type="evidence" value="ECO:0007669"/>
    <property type="project" value="InterPro"/>
</dbReference>
<organism evidence="3 4">
    <name type="scientific">Butyrivibrio proteoclasticus</name>
    <dbReference type="NCBI Taxonomy" id="43305"/>
    <lineage>
        <taxon>Bacteria</taxon>
        <taxon>Bacillati</taxon>
        <taxon>Bacillota</taxon>
        <taxon>Clostridia</taxon>
        <taxon>Lachnospirales</taxon>
        <taxon>Lachnospiraceae</taxon>
        <taxon>Butyrivibrio</taxon>
    </lineage>
</organism>
<dbReference type="RefSeq" id="WP_074882732.1">
    <property type="nucleotide sequence ID" value="NZ_FOXO01000001.1"/>
</dbReference>
<protein>
    <submittedName>
        <fullName evidence="3">Glycosyltransferase involved in cell wall bisynthesis</fullName>
    </submittedName>
</protein>
<gene>
    <name evidence="3" type="ORF">SAMN04487928_10148</name>
</gene>
<reference evidence="4" key="1">
    <citation type="submission" date="2016-10" db="EMBL/GenBank/DDBJ databases">
        <authorList>
            <person name="Varghese N."/>
            <person name="Submissions S."/>
        </authorList>
    </citation>
    <scope>NUCLEOTIDE SEQUENCE [LARGE SCALE GENOMIC DNA]</scope>
    <source>
        <strain evidence="4">P18</strain>
    </source>
</reference>
<dbReference type="OrthoDB" id="9787617at2"/>
<evidence type="ECO:0000313" key="3">
    <source>
        <dbReference type="EMBL" id="SFP34683.1"/>
    </source>
</evidence>
<dbReference type="EMBL" id="FOXO01000001">
    <property type="protein sequence ID" value="SFP34683.1"/>
    <property type="molecule type" value="Genomic_DNA"/>
</dbReference>
<evidence type="ECO:0000259" key="2">
    <source>
        <dbReference type="Pfam" id="PF13439"/>
    </source>
</evidence>
<dbReference type="Proteomes" id="UP000182624">
    <property type="component" value="Unassembled WGS sequence"/>
</dbReference>
<proteinExistence type="predicted"/>
<dbReference type="InterPro" id="IPR028098">
    <property type="entry name" value="Glyco_trans_4-like_N"/>
</dbReference>
<keyword evidence="3" id="KW-0808">Transferase</keyword>
<evidence type="ECO:0000259" key="1">
    <source>
        <dbReference type="Pfam" id="PF00534"/>
    </source>
</evidence>
<keyword evidence="4" id="KW-1185">Reference proteome</keyword>
<name>A0A1I5PKX8_9FIRM</name>
<accession>A0A1I5PKX8</accession>
<dbReference type="PANTHER" id="PTHR12526">
    <property type="entry name" value="GLYCOSYLTRANSFERASE"/>
    <property type="match status" value="1"/>
</dbReference>
<evidence type="ECO:0000313" key="4">
    <source>
        <dbReference type="Proteomes" id="UP000182624"/>
    </source>
</evidence>
<feature type="domain" description="Glycosyltransferase subfamily 4-like N-terminal" evidence="2">
    <location>
        <begin position="21"/>
        <end position="213"/>
    </location>
</feature>
<sequence>MEQGNNSKKHIAMYIGSLQKGGAERVMTNLADFFFEQGYRVTFVTTYLADNEYEVKHAAWKRVPAGAPGAELVADLDENPAWVDPKGGEKGGIDRIFSALLKSEQKGRAYNLRMRHKKLKDIWKSLGPDLILSFIGKNNIMALSTATGEKIPVVVSVRSDPDREYASLSLKSSMLALFGKAAGVVVQSQGAKDKFPAYIQKKCIILPNAINPSFIRKRYIGEREKKIVMVARLDANKNQAMVLEAFKEILEKGHKDYSLVFYGDGPDRIKLQNMAVKLGIDKNVEFKGSVQHVAEHIEKASMFILASRQEGMPNSLIEAMSLGLPCISTDCPCGGPRDLITNGENGILIPVDDKASLVRSIEKLITDKDFAEKIGTEAVKIQEKCSPEVTNQKWKEYFDSLM</sequence>